<proteinExistence type="predicted"/>
<comment type="caution">
    <text evidence="2">The sequence shown here is derived from an EMBL/GenBank/DDBJ whole genome shotgun (WGS) entry which is preliminary data.</text>
</comment>
<feature type="compositionally biased region" description="Basic and acidic residues" evidence="1">
    <location>
        <begin position="588"/>
        <end position="598"/>
    </location>
</feature>
<dbReference type="AlphaFoldDB" id="A0AAD4MR32"/>
<gene>
    <name evidence="2" type="ORF">DdX_14473</name>
</gene>
<evidence type="ECO:0000313" key="2">
    <source>
        <dbReference type="EMBL" id="KAI1704109.1"/>
    </source>
</evidence>
<sequence length="598" mass="68007">MGAGYSAVSEPALRRFVCVTLESPEQLQLMDSENENGIAYKFIKKEWSSRVERISKRGFVWVFRLNGRPFVAPLITLTKSHVVASVEVRDFMCRFIGRLEHLGLCLEGSVYSGKLFTRTTLMFSRPTEDFKIPFEAQLSRYDEHVICIAIRGRNVLQFPLPAQLASQQMDEEEPAPRLPVLFWIRNEFRSQIDNETVTAQYVEVAFKGTPFSTSKFEEMITAKRLFLGLIRYYYAMDYQLCASMSLKGNAKNDTFFFRKVYSPQKPLPKNFFLMSMENKNCLRLYECPVEAVRHIESCFGSGHVKQVKPSYMGCLEIILANNPFYTHSNQLVESQLQLLEIFNKLWENGWKCSGSIQISQAVNDKATVVFETAEKEEEEVKPQKPVANQKRSLTKLHSASPQACHHLFGLATARLDLIRILNPQPPNLKTLLREMIINQWDKGIQEEVPLQGGHCFKLRGRPWASRDLGPEANAGLHLLVFICEQFERLGWKLLCSLDCGSKINDDDEFHLYCEDGELLLFHYAPSSVPTAYSSLSDELFKNNTAINHKFTALALASALPPVRIPVKGAENCEDGAKVEVSLEGEENEPAKEENKSLS</sequence>
<protein>
    <submittedName>
        <fullName evidence="2">Uncharacterized protein</fullName>
    </submittedName>
</protein>
<accession>A0AAD4MR32</accession>
<dbReference type="PANTHER" id="PTHR38696:SF1">
    <property type="entry name" value="MEDIATOR OF RNA POLYMERASE II TRANSCRIPTION SUBUNIT 13"/>
    <property type="match status" value="1"/>
</dbReference>
<feature type="region of interest" description="Disordered" evidence="1">
    <location>
        <begin position="577"/>
        <end position="598"/>
    </location>
</feature>
<dbReference type="EMBL" id="JAKKPZ010000072">
    <property type="protein sequence ID" value="KAI1704109.1"/>
    <property type="molecule type" value="Genomic_DNA"/>
</dbReference>
<keyword evidence="3" id="KW-1185">Reference proteome</keyword>
<reference evidence="2" key="1">
    <citation type="submission" date="2022-01" db="EMBL/GenBank/DDBJ databases">
        <title>Genome Sequence Resource for Two Populations of Ditylenchus destructor, the Migratory Endoparasitic Phytonematode.</title>
        <authorList>
            <person name="Zhang H."/>
            <person name="Lin R."/>
            <person name="Xie B."/>
        </authorList>
    </citation>
    <scope>NUCLEOTIDE SEQUENCE</scope>
    <source>
        <strain evidence="2">BazhouSP</strain>
    </source>
</reference>
<name>A0AAD4MR32_9BILA</name>
<evidence type="ECO:0000313" key="3">
    <source>
        <dbReference type="Proteomes" id="UP001201812"/>
    </source>
</evidence>
<evidence type="ECO:0000256" key="1">
    <source>
        <dbReference type="SAM" id="MobiDB-lite"/>
    </source>
</evidence>
<organism evidence="2 3">
    <name type="scientific">Ditylenchus destructor</name>
    <dbReference type="NCBI Taxonomy" id="166010"/>
    <lineage>
        <taxon>Eukaryota</taxon>
        <taxon>Metazoa</taxon>
        <taxon>Ecdysozoa</taxon>
        <taxon>Nematoda</taxon>
        <taxon>Chromadorea</taxon>
        <taxon>Rhabditida</taxon>
        <taxon>Tylenchina</taxon>
        <taxon>Tylenchomorpha</taxon>
        <taxon>Sphaerularioidea</taxon>
        <taxon>Anguinidae</taxon>
        <taxon>Anguininae</taxon>
        <taxon>Ditylenchus</taxon>
    </lineage>
</organism>
<dbReference type="PANTHER" id="PTHR38696">
    <property type="entry name" value="MEDIATOR OF RNA POLYMERASE II TRANSCRIPTION SUBUNIT 13"/>
    <property type="match status" value="1"/>
</dbReference>
<dbReference type="Proteomes" id="UP001201812">
    <property type="component" value="Unassembled WGS sequence"/>
</dbReference>